<keyword evidence="1" id="KW-0732">Signal</keyword>
<dbReference type="PANTHER" id="PTHR45982">
    <property type="entry name" value="REGULATOR OF CHROMOSOME CONDENSATION"/>
    <property type="match status" value="1"/>
</dbReference>
<name>A0A5S9PKV3_9GAMM</name>
<feature type="signal peptide" evidence="1">
    <location>
        <begin position="1"/>
        <end position="22"/>
    </location>
</feature>
<dbReference type="Gene3D" id="2.130.10.30">
    <property type="entry name" value="Regulator of chromosome condensation 1/beta-lactamase-inhibitor protein II"/>
    <property type="match status" value="2"/>
</dbReference>
<protein>
    <recommendedName>
        <fullName evidence="4">Regulator of chromosome condensation (RCC1) repeat protein</fullName>
    </recommendedName>
</protein>
<dbReference type="InterPro" id="IPR051553">
    <property type="entry name" value="Ran_GTPase-activating"/>
</dbReference>
<dbReference type="AlphaFoldDB" id="A0A5S9PKV3"/>
<dbReference type="GO" id="GO:0005737">
    <property type="term" value="C:cytoplasm"/>
    <property type="evidence" value="ECO:0007669"/>
    <property type="project" value="TreeGrafter"/>
</dbReference>
<dbReference type="InterPro" id="IPR018247">
    <property type="entry name" value="EF_Hand_1_Ca_BS"/>
</dbReference>
<feature type="chain" id="PRO_5024809338" description="Regulator of chromosome condensation (RCC1) repeat protein" evidence="1">
    <location>
        <begin position="23"/>
        <end position="663"/>
    </location>
</feature>
<proteinExistence type="predicted"/>
<accession>A0A5S9PKV3</accession>
<dbReference type="PROSITE" id="PS00018">
    <property type="entry name" value="EF_HAND_1"/>
    <property type="match status" value="1"/>
</dbReference>
<dbReference type="OrthoDB" id="5939055at2"/>
<reference evidence="2 3" key="1">
    <citation type="submission" date="2019-11" db="EMBL/GenBank/DDBJ databases">
        <authorList>
            <person name="Holert J."/>
        </authorList>
    </citation>
    <scope>NUCLEOTIDE SEQUENCE [LARGE SCALE GENOMIC DNA]</scope>
    <source>
        <strain evidence="2">SB11_3</strain>
    </source>
</reference>
<evidence type="ECO:0000256" key="1">
    <source>
        <dbReference type="SAM" id="SignalP"/>
    </source>
</evidence>
<evidence type="ECO:0008006" key="4">
    <source>
        <dbReference type="Google" id="ProtNLM"/>
    </source>
</evidence>
<evidence type="ECO:0000313" key="3">
    <source>
        <dbReference type="Proteomes" id="UP000441399"/>
    </source>
</evidence>
<dbReference type="PANTHER" id="PTHR45982:SF1">
    <property type="entry name" value="REGULATOR OF CHROMOSOME CONDENSATION"/>
    <property type="match status" value="1"/>
</dbReference>
<dbReference type="SUPFAM" id="SSF50985">
    <property type="entry name" value="RCC1/BLIP-II"/>
    <property type="match status" value="1"/>
</dbReference>
<dbReference type="Proteomes" id="UP000441399">
    <property type="component" value="Unassembled WGS sequence"/>
</dbReference>
<organism evidence="2 3">
    <name type="scientific">BD1-7 clade bacterium</name>
    <dbReference type="NCBI Taxonomy" id="2029982"/>
    <lineage>
        <taxon>Bacteria</taxon>
        <taxon>Pseudomonadati</taxon>
        <taxon>Pseudomonadota</taxon>
        <taxon>Gammaproteobacteria</taxon>
        <taxon>Cellvibrionales</taxon>
        <taxon>Spongiibacteraceae</taxon>
        <taxon>BD1-7 clade</taxon>
    </lineage>
</organism>
<dbReference type="EMBL" id="CACSIO010000012">
    <property type="protein sequence ID" value="CAA0104586.1"/>
    <property type="molecule type" value="Genomic_DNA"/>
</dbReference>
<evidence type="ECO:0000313" key="2">
    <source>
        <dbReference type="EMBL" id="CAA0104586.1"/>
    </source>
</evidence>
<dbReference type="InterPro" id="IPR009091">
    <property type="entry name" value="RCC1/BLIP-II"/>
</dbReference>
<dbReference type="PROSITE" id="PS51257">
    <property type="entry name" value="PROKAR_LIPOPROTEIN"/>
    <property type="match status" value="1"/>
</dbReference>
<dbReference type="PROSITE" id="PS50012">
    <property type="entry name" value="RCC1_3"/>
    <property type="match status" value="1"/>
</dbReference>
<dbReference type="InterPro" id="IPR000408">
    <property type="entry name" value="Reg_chr_condens"/>
</dbReference>
<keyword evidence="3" id="KW-1185">Reference proteome</keyword>
<dbReference type="GO" id="GO:0005085">
    <property type="term" value="F:guanyl-nucleotide exchange factor activity"/>
    <property type="evidence" value="ECO:0007669"/>
    <property type="project" value="TreeGrafter"/>
</dbReference>
<dbReference type="Pfam" id="PF13540">
    <property type="entry name" value="RCC1_2"/>
    <property type="match status" value="4"/>
</dbReference>
<gene>
    <name evidence="2" type="ORF">OPDIPICF_00869</name>
</gene>
<sequence>MSKKLYLSCAVTSALFFSACNPADVETPQPTPAPVVQLEAALYDTCIWSEEYNDLRCWGYNEGAHGNGYEDAVGDSFGEILTTNNYCKNAADDQWRIDVDITDVRGSCSAGRTEINISVFNELDQVVTTDTLCERGSASTEKLSTTETLAADASTCEFGGYVVYTGDDSNKDGTLQLKEMGESLRPTLLPDGLTVNDFAIGENYGCALLSDKTTRCWGVGSQIGNADSAVDEITDIADLGNQLPIVDLGTGRTASKLSSVEDTVCALLDNGRVKCWGNNNYGQLGQGHNNRIGGEDNSMGDNLLPIDLGTNPFNLAPYKAADIATSGDTVCAVLEDGKVKCWGENDDGLLGIGYSAYDNDTLNPRYRTGDAPDEMGDSLGYVSLPDGVKANAIYMAYDHACVTASANQLYCWGNNGDGQLGLGDSDDRGDGIYSRQSAYKSGSNANRKQQIIELDNTVEGQTLCPLATNTGGLRASVYADNNLNDTIDDGELLLERLVCDADDRTAYIDVSIRSSLIIMTVGQYGTDFTEMGNALEPVDLGTTANIIDVAVGYYNTCVLFDDNSLICWGDGDTRGADFDENAGDTPLNTPNTLVGVDLGTDKVIADIAAAGYQTCAAFTDATVKCWGYNEYGEAGYPQYFEEYIGDGDPEPEMGENLPFVDVR</sequence>